<accession>A0A5C3LLX1</accession>
<organism evidence="1 2">
    <name type="scientific">Crucibulum laeve</name>
    <dbReference type="NCBI Taxonomy" id="68775"/>
    <lineage>
        <taxon>Eukaryota</taxon>
        <taxon>Fungi</taxon>
        <taxon>Dikarya</taxon>
        <taxon>Basidiomycota</taxon>
        <taxon>Agaricomycotina</taxon>
        <taxon>Agaricomycetes</taxon>
        <taxon>Agaricomycetidae</taxon>
        <taxon>Agaricales</taxon>
        <taxon>Agaricineae</taxon>
        <taxon>Nidulariaceae</taxon>
        <taxon>Crucibulum</taxon>
    </lineage>
</organism>
<dbReference type="Proteomes" id="UP000308652">
    <property type="component" value="Unassembled WGS sequence"/>
</dbReference>
<evidence type="ECO:0000313" key="2">
    <source>
        <dbReference type="Proteomes" id="UP000308652"/>
    </source>
</evidence>
<name>A0A5C3LLX1_9AGAR</name>
<reference evidence="1 2" key="1">
    <citation type="journal article" date="2019" name="Nat. Ecol. Evol.">
        <title>Megaphylogeny resolves global patterns of mushroom evolution.</title>
        <authorList>
            <person name="Varga T."/>
            <person name="Krizsan K."/>
            <person name="Foldi C."/>
            <person name="Dima B."/>
            <person name="Sanchez-Garcia M."/>
            <person name="Sanchez-Ramirez S."/>
            <person name="Szollosi G.J."/>
            <person name="Szarkandi J.G."/>
            <person name="Papp V."/>
            <person name="Albert L."/>
            <person name="Andreopoulos W."/>
            <person name="Angelini C."/>
            <person name="Antonin V."/>
            <person name="Barry K.W."/>
            <person name="Bougher N.L."/>
            <person name="Buchanan P."/>
            <person name="Buyck B."/>
            <person name="Bense V."/>
            <person name="Catcheside P."/>
            <person name="Chovatia M."/>
            <person name="Cooper J."/>
            <person name="Damon W."/>
            <person name="Desjardin D."/>
            <person name="Finy P."/>
            <person name="Geml J."/>
            <person name="Haridas S."/>
            <person name="Hughes K."/>
            <person name="Justo A."/>
            <person name="Karasinski D."/>
            <person name="Kautmanova I."/>
            <person name="Kiss B."/>
            <person name="Kocsube S."/>
            <person name="Kotiranta H."/>
            <person name="LaButti K.M."/>
            <person name="Lechner B.E."/>
            <person name="Liimatainen K."/>
            <person name="Lipzen A."/>
            <person name="Lukacs Z."/>
            <person name="Mihaltcheva S."/>
            <person name="Morgado L.N."/>
            <person name="Niskanen T."/>
            <person name="Noordeloos M.E."/>
            <person name="Ohm R.A."/>
            <person name="Ortiz-Santana B."/>
            <person name="Ovrebo C."/>
            <person name="Racz N."/>
            <person name="Riley R."/>
            <person name="Savchenko A."/>
            <person name="Shiryaev A."/>
            <person name="Soop K."/>
            <person name="Spirin V."/>
            <person name="Szebenyi C."/>
            <person name="Tomsovsky M."/>
            <person name="Tulloss R.E."/>
            <person name="Uehling J."/>
            <person name="Grigoriev I.V."/>
            <person name="Vagvolgyi C."/>
            <person name="Papp T."/>
            <person name="Martin F.M."/>
            <person name="Miettinen O."/>
            <person name="Hibbett D.S."/>
            <person name="Nagy L.G."/>
        </authorList>
    </citation>
    <scope>NUCLEOTIDE SEQUENCE [LARGE SCALE GENOMIC DNA]</scope>
    <source>
        <strain evidence="1 2">CBS 166.37</strain>
    </source>
</reference>
<dbReference type="AlphaFoldDB" id="A0A5C3LLX1"/>
<protein>
    <submittedName>
        <fullName evidence="1">Uncharacterized protein</fullName>
    </submittedName>
</protein>
<proteinExistence type="predicted"/>
<sequence>MSSTPSLKSWLYAESCSGAAALPHFIMNKINWDYPENPFSIEEQRFYCNRFFQLCKEGKTIEEAEEVFLDHKCDSEIEKIENLGYCNYTENPSLNKYNALDWKSSFVEDTNSDVGRGSGYVSTQIHFPHDVMGDINTSIGPTFNWFDNMKVRATFQKHGRDATLALIRSRIDVRKYLEDTSNDLPDLDNPFHTERSGSGKPLFLSLEIGDEYFEGLDLYHGQ</sequence>
<gene>
    <name evidence="1" type="ORF">BDQ12DRAFT_670035</name>
</gene>
<evidence type="ECO:0000313" key="1">
    <source>
        <dbReference type="EMBL" id="TFK33702.1"/>
    </source>
</evidence>
<dbReference type="EMBL" id="ML213643">
    <property type="protein sequence ID" value="TFK33702.1"/>
    <property type="molecule type" value="Genomic_DNA"/>
</dbReference>
<keyword evidence="2" id="KW-1185">Reference proteome</keyword>